<organism evidence="2 3">
    <name type="scientific">Durusdinium trenchii</name>
    <dbReference type="NCBI Taxonomy" id="1381693"/>
    <lineage>
        <taxon>Eukaryota</taxon>
        <taxon>Sar</taxon>
        <taxon>Alveolata</taxon>
        <taxon>Dinophyceae</taxon>
        <taxon>Suessiales</taxon>
        <taxon>Symbiodiniaceae</taxon>
        <taxon>Durusdinium</taxon>
    </lineage>
</organism>
<evidence type="ECO:0000256" key="1">
    <source>
        <dbReference type="SAM" id="MobiDB-lite"/>
    </source>
</evidence>
<comment type="caution">
    <text evidence="2">The sequence shown here is derived from an EMBL/GenBank/DDBJ whole genome shotgun (WGS) entry which is preliminary data.</text>
</comment>
<proteinExistence type="predicted"/>
<dbReference type="InterPro" id="IPR016193">
    <property type="entry name" value="Cytidine_deaminase-like"/>
</dbReference>
<dbReference type="Pfam" id="PF14421">
    <property type="entry name" value="LmjF365940-deam"/>
    <property type="match status" value="1"/>
</dbReference>
<accession>A0ABP0LFT3</accession>
<gene>
    <name evidence="2" type="ORF">SCF082_LOCUS22257</name>
</gene>
<evidence type="ECO:0000313" key="3">
    <source>
        <dbReference type="Proteomes" id="UP001642464"/>
    </source>
</evidence>
<reference evidence="2 3" key="1">
    <citation type="submission" date="2024-02" db="EMBL/GenBank/DDBJ databases">
        <authorList>
            <person name="Chen Y."/>
            <person name="Shah S."/>
            <person name="Dougan E. K."/>
            <person name="Thang M."/>
            <person name="Chan C."/>
        </authorList>
    </citation>
    <scope>NUCLEOTIDE SEQUENCE [LARGE SCALE GENOMIC DNA]</scope>
</reference>
<name>A0ABP0LFT3_9DINO</name>
<protein>
    <submittedName>
        <fullName evidence="2">Polycystin-2</fullName>
    </submittedName>
</protein>
<keyword evidence="3" id="KW-1185">Reference proteome</keyword>
<feature type="region of interest" description="Disordered" evidence="1">
    <location>
        <begin position="24"/>
        <end position="43"/>
    </location>
</feature>
<dbReference type="InterPro" id="IPR032723">
    <property type="entry name" value="Deaminase_LmjF365940"/>
</dbReference>
<dbReference type="Proteomes" id="UP001642464">
    <property type="component" value="Unassembled WGS sequence"/>
</dbReference>
<dbReference type="SUPFAM" id="SSF53927">
    <property type="entry name" value="Cytidine deaminase-like"/>
    <property type="match status" value="1"/>
</dbReference>
<evidence type="ECO:0000313" key="2">
    <source>
        <dbReference type="EMBL" id="CAK9037622.1"/>
    </source>
</evidence>
<sequence length="307" mass="34296">MTSGVGAWCHWLCSPRVTKPSVTFKEAGERHEPEVEPEEQSEEELTLKQKLLQRLKRMNTGDLLRQIRRNISSFSVLPDSEGDLSWDGDDMATEPEISFAVQELQAYFSDWQDAQTDNFWQRKSRKVVISVVVCAQEDGTLHALRGMNTEVSLPSGSLCAERAGIARAASEFFHAKSIKAIAVLDPSGEIAPLWPCELRRSVTTELHVAPDDFRNVVCGLASLDLKELFPSWLSWMNPWLEPTAPDLCGAVSQSGHFQSTASAISSGFESVEDLKAEVILVRRALLTSLTMWFQCLWMMGSLTCKKM</sequence>
<dbReference type="Gene3D" id="3.40.140.10">
    <property type="entry name" value="Cytidine Deaminase, domain 2"/>
    <property type="match status" value="1"/>
</dbReference>
<dbReference type="EMBL" id="CAXAMM010015914">
    <property type="protein sequence ID" value="CAK9037622.1"/>
    <property type="molecule type" value="Genomic_DNA"/>
</dbReference>